<dbReference type="GeneID" id="17325463"/>
<organism evidence="1 2">
    <name type="scientific">Chondrus crispus</name>
    <name type="common">Carrageen Irish moss</name>
    <name type="synonym">Polymorpha crispa</name>
    <dbReference type="NCBI Taxonomy" id="2769"/>
    <lineage>
        <taxon>Eukaryota</taxon>
        <taxon>Rhodophyta</taxon>
        <taxon>Florideophyceae</taxon>
        <taxon>Rhodymeniophycidae</taxon>
        <taxon>Gigartinales</taxon>
        <taxon>Gigartinaceae</taxon>
        <taxon>Chondrus</taxon>
    </lineage>
</organism>
<evidence type="ECO:0000313" key="1">
    <source>
        <dbReference type="EMBL" id="CDF37878.1"/>
    </source>
</evidence>
<dbReference type="RefSeq" id="XP_005717749.1">
    <property type="nucleotide sequence ID" value="XM_005717692.1"/>
</dbReference>
<protein>
    <submittedName>
        <fullName evidence="1">Uncharacterized protein</fullName>
    </submittedName>
</protein>
<dbReference type="EMBL" id="HG001882">
    <property type="protein sequence ID" value="CDF37878.1"/>
    <property type="molecule type" value="Genomic_DNA"/>
</dbReference>
<name>R7QJE5_CHOCR</name>
<proteinExistence type="predicted"/>
<gene>
    <name evidence="1" type="ORF">CHC_T00006034001</name>
</gene>
<sequence length="53" mass="6179">MFIARACMGHVHHPRVHVHVCVSTYTRVLKRLRLHRHSLICAGRIPRAGSFFF</sequence>
<keyword evidence="2" id="KW-1185">Reference proteome</keyword>
<reference evidence="2" key="1">
    <citation type="journal article" date="2013" name="Proc. Natl. Acad. Sci. U.S.A.">
        <title>Genome structure and metabolic features in the red seaweed Chondrus crispus shed light on evolution of the Archaeplastida.</title>
        <authorList>
            <person name="Collen J."/>
            <person name="Porcel B."/>
            <person name="Carre W."/>
            <person name="Ball S.G."/>
            <person name="Chaparro C."/>
            <person name="Tonon T."/>
            <person name="Barbeyron T."/>
            <person name="Michel G."/>
            <person name="Noel B."/>
            <person name="Valentin K."/>
            <person name="Elias M."/>
            <person name="Artiguenave F."/>
            <person name="Arun A."/>
            <person name="Aury J.M."/>
            <person name="Barbosa-Neto J.F."/>
            <person name="Bothwell J.H."/>
            <person name="Bouget F.Y."/>
            <person name="Brillet L."/>
            <person name="Cabello-Hurtado F."/>
            <person name="Capella-Gutierrez S."/>
            <person name="Charrier B."/>
            <person name="Cladiere L."/>
            <person name="Cock J.M."/>
            <person name="Coelho S.M."/>
            <person name="Colleoni C."/>
            <person name="Czjzek M."/>
            <person name="Da Silva C."/>
            <person name="Delage L."/>
            <person name="Denoeud F."/>
            <person name="Deschamps P."/>
            <person name="Dittami S.M."/>
            <person name="Gabaldon T."/>
            <person name="Gachon C.M."/>
            <person name="Groisillier A."/>
            <person name="Herve C."/>
            <person name="Jabbari K."/>
            <person name="Katinka M."/>
            <person name="Kloareg B."/>
            <person name="Kowalczyk N."/>
            <person name="Labadie K."/>
            <person name="Leblanc C."/>
            <person name="Lopez P.J."/>
            <person name="McLachlan D.H."/>
            <person name="Meslet-Cladiere L."/>
            <person name="Moustafa A."/>
            <person name="Nehr Z."/>
            <person name="Nyvall Collen P."/>
            <person name="Panaud O."/>
            <person name="Partensky F."/>
            <person name="Poulain J."/>
            <person name="Rensing S.A."/>
            <person name="Rousvoal S."/>
            <person name="Samson G."/>
            <person name="Symeonidi A."/>
            <person name="Weissenbach J."/>
            <person name="Zambounis A."/>
            <person name="Wincker P."/>
            <person name="Boyen C."/>
        </authorList>
    </citation>
    <scope>NUCLEOTIDE SEQUENCE [LARGE SCALE GENOMIC DNA]</scope>
    <source>
        <strain evidence="2">cv. Stackhouse</strain>
    </source>
</reference>
<evidence type="ECO:0000313" key="2">
    <source>
        <dbReference type="Proteomes" id="UP000012073"/>
    </source>
</evidence>
<accession>R7QJE5</accession>
<dbReference type="Proteomes" id="UP000012073">
    <property type="component" value="Unassembled WGS sequence"/>
</dbReference>
<dbReference type="KEGG" id="ccp:CHC_T00006034001"/>
<dbReference type="AlphaFoldDB" id="R7QJE5"/>
<dbReference type="Gramene" id="CDF37878">
    <property type="protein sequence ID" value="CDF37878"/>
    <property type="gene ID" value="CHC_T00006034001"/>
</dbReference>